<dbReference type="InterPro" id="IPR001938">
    <property type="entry name" value="Thaumatin"/>
</dbReference>
<dbReference type="PANTHER" id="PTHR31013:SF12">
    <property type="entry name" value="PATHOGENESIS-RELATED PROTEIN 5-LIKE"/>
    <property type="match status" value="1"/>
</dbReference>
<dbReference type="PROSITE" id="PS51367">
    <property type="entry name" value="THAUMATIN_2"/>
    <property type="match status" value="1"/>
</dbReference>
<feature type="chain" id="PRO_5034248166" description="Thaumatin-like protein" evidence="2">
    <location>
        <begin position="18"/>
        <end position="227"/>
    </location>
</feature>
<evidence type="ECO:0000256" key="2">
    <source>
        <dbReference type="SAM" id="SignalP"/>
    </source>
</evidence>
<dbReference type="PRINTS" id="PR00347">
    <property type="entry name" value="THAUMATIN"/>
</dbReference>
<name>A0A8H7R6X0_9FUNG</name>
<feature type="signal peptide" evidence="2">
    <location>
        <begin position="1"/>
        <end position="17"/>
    </location>
</feature>
<accession>A0A8H7R6X0</accession>
<keyword evidence="4" id="KW-1185">Reference proteome</keyword>
<dbReference type="PANTHER" id="PTHR31013">
    <property type="entry name" value="THAUMATIN FAMILY PROTEIN-RELATED"/>
    <property type="match status" value="1"/>
</dbReference>
<gene>
    <name evidence="3" type="ORF">INT47_005893</name>
</gene>
<dbReference type="OrthoDB" id="430315at2759"/>
<comment type="caution">
    <text evidence="3">The sequence shown here is derived from an EMBL/GenBank/DDBJ whole genome shotgun (WGS) entry which is preliminary data.</text>
</comment>
<sequence length="227" mass="24622">MQLKGLFIMSLCALTSAAPSPGSTIVKIVNNCRKTIQLGQLSNNQEPQSAMPIRSGKSKTYTFHGTWSGRFWAREDCTGSSCQIAGAAYPASLAEFTFRAAGGNDFYDLSFVDGYNLPLSITPVNPKEDGSSKYWCGAPSCDIAPTCPPELQMRENGVYVGCQSACSKFGNPEYCCAGAFSTPDKCPMNRYARVIKNACPDAYSFAYDDKESLYQCSAPAYVVTWCP</sequence>
<dbReference type="AlphaFoldDB" id="A0A8H7R6X0"/>
<dbReference type="InterPro" id="IPR037176">
    <property type="entry name" value="Osmotin/thaumatin-like_sf"/>
</dbReference>
<dbReference type="PIRSF" id="PIRSF002703">
    <property type="entry name" value="Thaumatin"/>
    <property type="match status" value="1"/>
</dbReference>
<dbReference type="SUPFAM" id="SSF49870">
    <property type="entry name" value="Osmotin, thaumatin-like protein"/>
    <property type="match status" value="1"/>
</dbReference>
<organism evidence="3 4">
    <name type="scientific">Mucor saturninus</name>
    <dbReference type="NCBI Taxonomy" id="64648"/>
    <lineage>
        <taxon>Eukaryota</taxon>
        <taxon>Fungi</taxon>
        <taxon>Fungi incertae sedis</taxon>
        <taxon>Mucoromycota</taxon>
        <taxon>Mucoromycotina</taxon>
        <taxon>Mucoromycetes</taxon>
        <taxon>Mucorales</taxon>
        <taxon>Mucorineae</taxon>
        <taxon>Mucoraceae</taxon>
        <taxon>Mucor</taxon>
    </lineage>
</organism>
<dbReference type="EMBL" id="JAEPRD010000036">
    <property type="protein sequence ID" value="KAG2205519.1"/>
    <property type="molecule type" value="Genomic_DNA"/>
</dbReference>
<evidence type="ECO:0008006" key="5">
    <source>
        <dbReference type="Google" id="ProtNLM"/>
    </source>
</evidence>
<proteinExistence type="predicted"/>
<feature type="disulfide bond" evidence="1">
    <location>
        <begin position="32"/>
        <end position="226"/>
    </location>
</feature>
<protein>
    <recommendedName>
        <fullName evidence="5">Thaumatin-like protein</fullName>
    </recommendedName>
</protein>
<dbReference type="Pfam" id="PF00314">
    <property type="entry name" value="Thaumatin"/>
    <property type="match status" value="1"/>
</dbReference>
<feature type="disulfide bond" evidence="1">
    <location>
        <begin position="147"/>
        <end position="162"/>
    </location>
</feature>
<evidence type="ECO:0000256" key="1">
    <source>
        <dbReference type="PIRSR" id="PIRSR002703-1"/>
    </source>
</evidence>
<feature type="disulfide bond" evidence="1">
    <location>
        <begin position="136"/>
        <end position="199"/>
    </location>
</feature>
<keyword evidence="1" id="KW-1015">Disulfide bond</keyword>
<reference evidence="3" key="1">
    <citation type="submission" date="2020-12" db="EMBL/GenBank/DDBJ databases">
        <title>Metabolic potential, ecology and presence of endohyphal bacteria is reflected in genomic diversity of Mucoromycotina.</title>
        <authorList>
            <person name="Muszewska A."/>
            <person name="Okrasinska A."/>
            <person name="Steczkiewicz K."/>
            <person name="Drgas O."/>
            <person name="Orlowska M."/>
            <person name="Perlinska-Lenart U."/>
            <person name="Aleksandrzak-Piekarczyk T."/>
            <person name="Szatraj K."/>
            <person name="Zielenkiewicz U."/>
            <person name="Pilsyk S."/>
            <person name="Malc E."/>
            <person name="Mieczkowski P."/>
            <person name="Kruszewska J.S."/>
            <person name="Biernat P."/>
            <person name="Pawlowska J."/>
        </authorList>
    </citation>
    <scope>NUCLEOTIDE SEQUENCE</scope>
    <source>
        <strain evidence="3">WA0000017839</strain>
    </source>
</reference>
<feature type="disulfide bond" evidence="1">
    <location>
        <begin position="176"/>
        <end position="186"/>
    </location>
</feature>
<dbReference type="Proteomes" id="UP000603453">
    <property type="component" value="Unassembled WGS sequence"/>
</dbReference>
<evidence type="ECO:0000313" key="4">
    <source>
        <dbReference type="Proteomes" id="UP000603453"/>
    </source>
</evidence>
<keyword evidence="2" id="KW-0732">Signal</keyword>
<dbReference type="SMART" id="SM00205">
    <property type="entry name" value="THN"/>
    <property type="match status" value="1"/>
</dbReference>
<evidence type="ECO:0000313" key="3">
    <source>
        <dbReference type="EMBL" id="KAG2205519.1"/>
    </source>
</evidence>
<feature type="disulfide bond" evidence="1">
    <location>
        <begin position="166"/>
        <end position="175"/>
    </location>
</feature>
<dbReference type="Gene3D" id="2.60.110.10">
    <property type="entry name" value="Thaumatin"/>
    <property type="match status" value="1"/>
</dbReference>